<reference evidence="6" key="2">
    <citation type="submission" date="2023-05" db="EMBL/GenBank/DDBJ databases">
        <authorList>
            <consortium name="Lawrence Berkeley National Laboratory"/>
            <person name="Steindorff A."/>
            <person name="Hensen N."/>
            <person name="Bonometti L."/>
            <person name="Westerberg I."/>
            <person name="Brannstrom I.O."/>
            <person name="Guillou S."/>
            <person name="Cros-Aarteil S."/>
            <person name="Calhoun S."/>
            <person name="Haridas S."/>
            <person name="Kuo A."/>
            <person name="Mondo S."/>
            <person name="Pangilinan J."/>
            <person name="Riley R."/>
            <person name="Labutti K."/>
            <person name="Andreopoulos B."/>
            <person name="Lipzen A."/>
            <person name="Chen C."/>
            <person name="Yanf M."/>
            <person name="Daum C."/>
            <person name="Ng V."/>
            <person name="Clum A."/>
            <person name="Ohm R."/>
            <person name="Martin F."/>
            <person name="Silar P."/>
            <person name="Natvig D."/>
            <person name="Lalanne C."/>
            <person name="Gautier V."/>
            <person name="Ament-Velasquez S.L."/>
            <person name="Kruys A."/>
            <person name="Hutchinson M.I."/>
            <person name="Powell A.J."/>
            <person name="Barry K."/>
            <person name="Miller A.N."/>
            <person name="Grigoriev I.V."/>
            <person name="Debuchy R."/>
            <person name="Gladieux P."/>
            <person name="Thoren M.H."/>
            <person name="Johannesson H."/>
        </authorList>
    </citation>
    <scope>NUCLEOTIDE SEQUENCE</scope>
    <source>
        <strain evidence="6">CBS 359.72</strain>
    </source>
</reference>
<proteinExistence type="predicted"/>
<accession>A0AAN7HI63</accession>
<feature type="region of interest" description="Disordered" evidence="4">
    <location>
        <begin position="133"/>
        <end position="154"/>
    </location>
</feature>
<sequence length="782" mass="88081">MADQLRLDIIEKNPIGNGLEGFRASYRSVCESKSIPYTPYTLDQLAHQDVQNLALDLLSTLQTLRVPRLLRSGGSGKDLFGDLLRLTSAVHSDDSDLDRIRPLLKATLADELDDALVWSRVYDAVTAVTEATPPPQPIASSVKQTPWSRNTSSIAHSSEHRKYVDGLLKEELGPIYVGIPGFHETYFGDVPNLETASKAFFKGCLEGSNPLFGDSWRGWPEEAKQDDVLSWFAEFTEELALFAESYNSAPAHKRRPLARPNEPIDGSVGKRKIDIGFVDDPSAGKNSRCDWTQILVPGELKSNPSADRSSETWLDLGRYAREVFAAQGTRRFVLGFTLCGSLMRLWVFDRLGGIASEQFDINKDGLRFVSTVLGFLWMNEEQLGFDPTIITAKGQRFIEIEREATTERLILDGLMKRVRCIAGRATTCWKAHREDDPHALFVVKDSWQYLERDDEGELLREASSKGTLHMAKYYHHETVRVRNVDDDVRNNVRKGLDVIKATNYRQSRSRLSPSTSTAGLSRGSRSSSIAGAKRSSDQTGAPLPPSKRTCSTSPVKAGSDAPPNRVHRRVIVSDYGIPIYEASSRQVLLAALTDCIEGHESLRRKAGLLHRDISLNNLMIDKNNRGFLIDLDLAINEQRVGTSGAKGKTGTWAFMAVGALQGEQHSFMHDLESFFWVLFWICIHFDGPKKDRVVPRFDKWNYVDTDERAEDLAGIKLIVVSKEEIFIKTTTNYFTQYYQPLAPLMNSLRKVVFPGDKPWKREDERLYSRMGEILRKEREDLK</sequence>
<protein>
    <recommendedName>
        <fullName evidence="1">non-specific serine/threonine protein kinase</fullName>
        <ecNumber evidence="1">2.7.11.1</ecNumber>
    </recommendedName>
</protein>
<dbReference type="GO" id="GO:0004674">
    <property type="term" value="F:protein serine/threonine kinase activity"/>
    <property type="evidence" value="ECO:0007669"/>
    <property type="project" value="UniProtKB-EC"/>
</dbReference>
<dbReference type="SUPFAM" id="SSF56112">
    <property type="entry name" value="Protein kinase-like (PK-like)"/>
    <property type="match status" value="1"/>
</dbReference>
<comment type="catalytic activity">
    <reaction evidence="3">
        <text>L-seryl-[protein] + ATP = O-phospho-L-seryl-[protein] + ADP + H(+)</text>
        <dbReference type="Rhea" id="RHEA:17989"/>
        <dbReference type="Rhea" id="RHEA-COMP:9863"/>
        <dbReference type="Rhea" id="RHEA-COMP:11604"/>
        <dbReference type="ChEBI" id="CHEBI:15378"/>
        <dbReference type="ChEBI" id="CHEBI:29999"/>
        <dbReference type="ChEBI" id="CHEBI:30616"/>
        <dbReference type="ChEBI" id="CHEBI:83421"/>
        <dbReference type="ChEBI" id="CHEBI:456216"/>
        <dbReference type="EC" id="2.7.11.1"/>
    </reaction>
</comment>
<feature type="domain" description="Fungal-type protein kinase" evidence="5">
    <location>
        <begin position="272"/>
        <end position="682"/>
    </location>
</feature>
<name>A0AAN7HI63_9PEZI</name>
<evidence type="ECO:0000256" key="1">
    <source>
        <dbReference type="ARBA" id="ARBA00012513"/>
    </source>
</evidence>
<gene>
    <name evidence="6" type="ORF">C7999DRAFT_36610</name>
</gene>
<dbReference type="PANTHER" id="PTHR38248:SF2">
    <property type="entry name" value="FUNK1 11"/>
    <property type="match status" value="1"/>
</dbReference>
<feature type="compositionally biased region" description="Low complexity" evidence="4">
    <location>
        <begin position="514"/>
        <end position="533"/>
    </location>
</feature>
<feature type="compositionally biased region" description="Polar residues" evidence="4">
    <location>
        <begin position="138"/>
        <end position="154"/>
    </location>
</feature>
<dbReference type="Proteomes" id="UP001303647">
    <property type="component" value="Unassembled WGS sequence"/>
</dbReference>
<dbReference type="AlphaFoldDB" id="A0AAN7HI63"/>
<evidence type="ECO:0000256" key="2">
    <source>
        <dbReference type="ARBA" id="ARBA00047899"/>
    </source>
</evidence>
<comment type="catalytic activity">
    <reaction evidence="2">
        <text>L-threonyl-[protein] + ATP = O-phospho-L-threonyl-[protein] + ADP + H(+)</text>
        <dbReference type="Rhea" id="RHEA:46608"/>
        <dbReference type="Rhea" id="RHEA-COMP:11060"/>
        <dbReference type="Rhea" id="RHEA-COMP:11605"/>
        <dbReference type="ChEBI" id="CHEBI:15378"/>
        <dbReference type="ChEBI" id="CHEBI:30013"/>
        <dbReference type="ChEBI" id="CHEBI:30616"/>
        <dbReference type="ChEBI" id="CHEBI:61977"/>
        <dbReference type="ChEBI" id="CHEBI:456216"/>
        <dbReference type="EC" id="2.7.11.1"/>
    </reaction>
</comment>
<dbReference type="InterPro" id="IPR011009">
    <property type="entry name" value="Kinase-like_dom_sf"/>
</dbReference>
<feature type="region of interest" description="Disordered" evidence="4">
    <location>
        <begin position="504"/>
        <end position="564"/>
    </location>
</feature>
<dbReference type="Gene3D" id="1.10.510.10">
    <property type="entry name" value="Transferase(Phosphotransferase) domain 1"/>
    <property type="match status" value="1"/>
</dbReference>
<evidence type="ECO:0000313" key="6">
    <source>
        <dbReference type="EMBL" id="KAK4243065.1"/>
    </source>
</evidence>
<evidence type="ECO:0000256" key="4">
    <source>
        <dbReference type="SAM" id="MobiDB-lite"/>
    </source>
</evidence>
<organism evidence="6 7">
    <name type="scientific">Corynascus novoguineensis</name>
    <dbReference type="NCBI Taxonomy" id="1126955"/>
    <lineage>
        <taxon>Eukaryota</taxon>
        <taxon>Fungi</taxon>
        <taxon>Dikarya</taxon>
        <taxon>Ascomycota</taxon>
        <taxon>Pezizomycotina</taxon>
        <taxon>Sordariomycetes</taxon>
        <taxon>Sordariomycetidae</taxon>
        <taxon>Sordariales</taxon>
        <taxon>Chaetomiaceae</taxon>
        <taxon>Corynascus</taxon>
    </lineage>
</organism>
<dbReference type="InterPro" id="IPR040976">
    <property type="entry name" value="Pkinase_fungal"/>
</dbReference>
<evidence type="ECO:0000256" key="3">
    <source>
        <dbReference type="ARBA" id="ARBA00048679"/>
    </source>
</evidence>
<evidence type="ECO:0000259" key="5">
    <source>
        <dbReference type="Pfam" id="PF17667"/>
    </source>
</evidence>
<keyword evidence="7" id="KW-1185">Reference proteome</keyword>
<dbReference type="InterPro" id="IPR008266">
    <property type="entry name" value="Tyr_kinase_AS"/>
</dbReference>
<reference evidence="6" key="1">
    <citation type="journal article" date="2023" name="Mol. Phylogenet. Evol.">
        <title>Genome-scale phylogeny and comparative genomics of the fungal order Sordariales.</title>
        <authorList>
            <person name="Hensen N."/>
            <person name="Bonometti L."/>
            <person name="Westerberg I."/>
            <person name="Brannstrom I.O."/>
            <person name="Guillou S."/>
            <person name="Cros-Aarteil S."/>
            <person name="Calhoun S."/>
            <person name="Haridas S."/>
            <person name="Kuo A."/>
            <person name="Mondo S."/>
            <person name="Pangilinan J."/>
            <person name="Riley R."/>
            <person name="LaButti K."/>
            <person name="Andreopoulos B."/>
            <person name="Lipzen A."/>
            <person name="Chen C."/>
            <person name="Yan M."/>
            <person name="Daum C."/>
            <person name="Ng V."/>
            <person name="Clum A."/>
            <person name="Steindorff A."/>
            <person name="Ohm R.A."/>
            <person name="Martin F."/>
            <person name="Silar P."/>
            <person name="Natvig D.O."/>
            <person name="Lalanne C."/>
            <person name="Gautier V."/>
            <person name="Ament-Velasquez S.L."/>
            <person name="Kruys A."/>
            <person name="Hutchinson M.I."/>
            <person name="Powell A.J."/>
            <person name="Barry K."/>
            <person name="Miller A.N."/>
            <person name="Grigoriev I.V."/>
            <person name="Debuchy R."/>
            <person name="Gladieux P."/>
            <person name="Hiltunen Thoren M."/>
            <person name="Johannesson H."/>
        </authorList>
    </citation>
    <scope>NUCLEOTIDE SEQUENCE</scope>
    <source>
        <strain evidence="6">CBS 359.72</strain>
    </source>
</reference>
<feature type="compositionally biased region" description="Polar residues" evidence="4">
    <location>
        <begin position="504"/>
        <end position="513"/>
    </location>
</feature>
<comment type="caution">
    <text evidence="6">The sequence shown here is derived from an EMBL/GenBank/DDBJ whole genome shotgun (WGS) entry which is preliminary data.</text>
</comment>
<dbReference type="EC" id="2.7.11.1" evidence="1"/>
<dbReference type="PROSITE" id="PS00109">
    <property type="entry name" value="PROTEIN_KINASE_TYR"/>
    <property type="match status" value="1"/>
</dbReference>
<dbReference type="EMBL" id="MU857891">
    <property type="protein sequence ID" value="KAK4243065.1"/>
    <property type="molecule type" value="Genomic_DNA"/>
</dbReference>
<dbReference type="Pfam" id="PF17667">
    <property type="entry name" value="Pkinase_fungal"/>
    <property type="match status" value="1"/>
</dbReference>
<dbReference type="PANTHER" id="PTHR38248">
    <property type="entry name" value="FUNK1 6"/>
    <property type="match status" value="1"/>
</dbReference>
<evidence type="ECO:0000313" key="7">
    <source>
        <dbReference type="Proteomes" id="UP001303647"/>
    </source>
</evidence>